<reference evidence="2 3" key="1">
    <citation type="submission" date="2015-07" db="EMBL/GenBank/DDBJ databases">
        <title>The genome of Melipona quadrifasciata.</title>
        <authorList>
            <person name="Pan H."/>
            <person name="Kapheim K."/>
        </authorList>
    </citation>
    <scope>NUCLEOTIDE SEQUENCE [LARGE SCALE GENOMIC DNA]</scope>
    <source>
        <strain evidence="2">0111107301</strain>
        <tissue evidence="2">Whole body</tissue>
    </source>
</reference>
<dbReference type="Proteomes" id="UP000053105">
    <property type="component" value="Unassembled WGS sequence"/>
</dbReference>
<proteinExistence type="predicted"/>
<evidence type="ECO:0000256" key="1">
    <source>
        <dbReference type="SAM" id="MobiDB-lite"/>
    </source>
</evidence>
<keyword evidence="3" id="KW-1185">Reference proteome</keyword>
<name>A0A0M9A9N9_9HYME</name>
<dbReference type="AlphaFoldDB" id="A0A0M9A9N9"/>
<organism evidence="2 3">
    <name type="scientific">Melipona quadrifasciata</name>
    <dbReference type="NCBI Taxonomy" id="166423"/>
    <lineage>
        <taxon>Eukaryota</taxon>
        <taxon>Metazoa</taxon>
        <taxon>Ecdysozoa</taxon>
        <taxon>Arthropoda</taxon>
        <taxon>Hexapoda</taxon>
        <taxon>Insecta</taxon>
        <taxon>Pterygota</taxon>
        <taxon>Neoptera</taxon>
        <taxon>Endopterygota</taxon>
        <taxon>Hymenoptera</taxon>
        <taxon>Apocrita</taxon>
        <taxon>Aculeata</taxon>
        <taxon>Apoidea</taxon>
        <taxon>Anthophila</taxon>
        <taxon>Apidae</taxon>
        <taxon>Melipona</taxon>
    </lineage>
</organism>
<dbReference type="EMBL" id="KQ435709">
    <property type="protein sequence ID" value="KOX80060.1"/>
    <property type="molecule type" value="Genomic_DNA"/>
</dbReference>
<evidence type="ECO:0000313" key="3">
    <source>
        <dbReference type="Proteomes" id="UP000053105"/>
    </source>
</evidence>
<feature type="region of interest" description="Disordered" evidence="1">
    <location>
        <begin position="22"/>
        <end position="55"/>
    </location>
</feature>
<sequence>MQCLKKTARLVPEAIAPIRKHLNSNSNVYQSPESEDDTVRPKERPRLIVSSSDGEENHRTKAIFWNVIFLYLTLHNTAFQEFDAPFCKNLEEFI</sequence>
<feature type="compositionally biased region" description="Polar residues" evidence="1">
    <location>
        <begin position="23"/>
        <end position="32"/>
    </location>
</feature>
<evidence type="ECO:0000313" key="2">
    <source>
        <dbReference type="EMBL" id="KOX80060.1"/>
    </source>
</evidence>
<gene>
    <name evidence="2" type="ORF">WN51_06475</name>
</gene>
<protein>
    <submittedName>
        <fullName evidence="2">Uncharacterized protein</fullName>
    </submittedName>
</protein>
<accession>A0A0M9A9N9</accession>
<feature type="compositionally biased region" description="Basic and acidic residues" evidence="1">
    <location>
        <begin position="37"/>
        <end position="46"/>
    </location>
</feature>